<evidence type="ECO:0000259" key="5">
    <source>
        <dbReference type="PROSITE" id="PS50110"/>
    </source>
</evidence>
<keyword evidence="8" id="KW-1185">Reference proteome</keyword>
<dbReference type="Pfam" id="PF01627">
    <property type="entry name" value="Hpt"/>
    <property type="match status" value="1"/>
</dbReference>
<dbReference type="RefSeq" id="WP_257769481.1">
    <property type="nucleotide sequence ID" value="NZ_CP102480.1"/>
</dbReference>
<feature type="modified residue" description="Phosphohistidine" evidence="3">
    <location>
        <position position="52"/>
    </location>
</feature>
<dbReference type="InterPro" id="IPR050595">
    <property type="entry name" value="Bact_response_regulator"/>
</dbReference>
<accession>A0A9J7AY29</accession>
<dbReference type="SUPFAM" id="SSF52172">
    <property type="entry name" value="CheY-like"/>
    <property type="match status" value="1"/>
</dbReference>
<protein>
    <submittedName>
        <fullName evidence="7">Response regulator</fullName>
    </submittedName>
</protein>
<dbReference type="GO" id="GO:0004672">
    <property type="term" value="F:protein kinase activity"/>
    <property type="evidence" value="ECO:0007669"/>
    <property type="project" value="UniProtKB-ARBA"/>
</dbReference>
<evidence type="ECO:0000256" key="4">
    <source>
        <dbReference type="PROSITE-ProRule" id="PRU00169"/>
    </source>
</evidence>
<evidence type="ECO:0000256" key="3">
    <source>
        <dbReference type="PROSITE-ProRule" id="PRU00110"/>
    </source>
</evidence>
<dbReference type="InterPro" id="IPR011006">
    <property type="entry name" value="CheY-like_superfamily"/>
</dbReference>
<evidence type="ECO:0000256" key="1">
    <source>
        <dbReference type="ARBA" id="ARBA00022553"/>
    </source>
</evidence>
<dbReference type="InterPro" id="IPR001789">
    <property type="entry name" value="Sig_transdc_resp-reg_receiver"/>
</dbReference>
<name>A0A9J7AY29_9PROT</name>
<dbReference type="PANTHER" id="PTHR44591">
    <property type="entry name" value="STRESS RESPONSE REGULATOR PROTEIN 1"/>
    <property type="match status" value="1"/>
</dbReference>
<dbReference type="Proteomes" id="UP001060336">
    <property type="component" value="Chromosome"/>
</dbReference>
<dbReference type="Gene3D" id="3.40.50.2300">
    <property type="match status" value="1"/>
</dbReference>
<dbReference type="InterPro" id="IPR008207">
    <property type="entry name" value="Sig_transdc_His_kin_Hpt_dom"/>
</dbReference>
<dbReference type="KEGG" id="naci:NUH88_01285"/>
<evidence type="ECO:0000256" key="2">
    <source>
        <dbReference type="ARBA" id="ARBA00023012"/>
    </source>
</evidence>
<feature type="domain" description="HPt" evidence="6">
    <location>
        <begin position="4"/>
        <end position="119"/>
    </location>
</feature>
<proteinExistence type="predicted"/>
<dbReference type="GO" id="GO:0000160">
    <property type="term" value="P:phosphorelay signal transduction system"/>
    <property type="evidence" value="ECO:0007669"/>
    <property type="project" value="UniProtKB-KW"/>
</dbReference>
<dbReference type="SUPFAM" id="SSF47226">
    <property type="entry name" value="Histidine-containing phosphotransfer domain, HPT domain"/>
    <property type="match status" value="1"/>
</dbReference>
<dbReference type="PROSITE" id="PS50110">
    <property type="entry name" value="RESPONSE_REGULATORY"/>
    <property type="match status" value="1"/>
</dbReference>
<keyword evidence="2" id="KW-0902">Two-component regulatory system</keyword>
<evidence type="ECO:0000313" key="7">
    <source>
        <dbReference type="EMBL" id="UUX50333.1"/>
    </source>
</evidence>
<feature type="domain" description="Response regulatory" evidence="5">
    <location>
        <begin position="136"/>
        <end position="254"/>
    </location>
</feature>
<dbReference type="EMBL" id="CP102480">
    <property type="protein sequence ID" value="UUX50333.1"/>
    <property type="molecule type" value="Genomic_DNA"/>
</dbReference>
<reference evidence="7" key="1">
    <citation type="submission" date="2022-08" db="EMBL/GenBank/DDBJ databases">
        <title>Nisaea acidiphila sp. nov., isolated from a marine algal debris and emended description of the genus Nisaea Urios et al. 2008.</title>
        <authorList>
            <person name="Kwon K."/>
        </authorList>
    </citation>
    <scope>NUCLEOTIDE SEQUENCE</scope>
    <source>
        <strain evidence="7">MEBiC11861</strain>
    </source>
</reference>
<comment type="caution">
    <text evidence="4">Lacks conserved residue(s) required for the propagation of feature annotation.</text>
</comment>
<dbReference type="PANTHER" id="PTHR44591:SF3">
    <property type="entry name" value="RESPONSE REGULATORY DOMAIN-CONTAINING PROTEIN"/>
    <property type="match status" value="1"/>
</dbReference>
<evidence type="ECO:0000259" key="6">
    <source>
        <dbReference type="PROSITE" id="PS50894"/>
    </source>
</evidence>
<dbReference type="Gene3D" id="1.20.120.160">
    <property type="entry name" value="HPT domain"/>
    <property type="match status" value="1"/>
</dbReference>
<dbReference type="InterPro" id="IPR036641">
    <property type="entry name" value="HPT_dom_sf"/>
</dbReference>
<dbReference type="Pfam" id="PF00072">
    <property type="entry name" value="Response_reg"/>
    <property type="match status" value="1"/>
</dbReference>
<organism evidence="7 8">
    <name type="scientific">Nisaea acidiphila</name>
    <dbReference type="NCBI Taxonomy" id="1862145"/>
    <lineage>
        <taxon>Bacteria</taxon>
        <taxon>Pseudomonadati</taxon>
        <taxon>Pseudomonadota</taxon>
        <taxon>Alphaproteobacteria</taxon>
        <taxon>Rhodospirillales</taxon>
        <taxon>Thalassobaculaceae</taxon>
        <taxon>Nisaea</taxon>
    </lineage>
</organism>
<evidence type="ECO:0000313" key="8">
    <source>
        <dbReference type="Proteomes" id="UP001060336"/>
    </source>
</evidence>
<dbReference type="PROSITE" id="PS50894">
    <property type="entry name" value="HPT"/>
    <property type="match status" value="1"/>
</dbReference>
<sequence length="254" mass="27998">MEDFEKHLAQLHQEFLDHSNDRVAHLDDMLDAASAKGELEPGAQIELARIVHSLKGSGTTYGYPNLTIIAHRLEDYLAASDGSESLSLKDIRIFVDRIGDVIDGRISQDGPIDTIVRSLPMRSRFDVSDVTITEIEVDLIMEPGAQARLVTKELEACGYRVTHVQSSIQAIGYVYQTRPDCVFVSANMPGLDGVDFVRALKAMRATEEIPCALLTAFSRDNQLLQGLPESVPVIRKGKYFGDDLADALQKLGLL</sequence>
<gene>
    <name evidence="7" type="ORF">NUH88_01285</name>
</gene>
<dbReference type="AlphaFoldDB" id="A0A9J7AY29"/>
<keyword evidence="1 3" id="KW-0597">Phosphoprotein</keyword>